<gene>
    <name evidence="5" type="ORF">SAMN05216180_2640</name>
</gene>
<keyword evidence="6" id="KW-1185">Reference proteome</keyword>
<dbReference type="InterPro" id="IPR053135">
    <property type="entry name" value="AKR2_Oxidoreductase"/>
</dbReference>
<name>A0A1H8DLG0_9FIRM</name>
<dbReference type="GO" id="GO:0051536">
    <property type="term" value="F:iron-sulfur cluster binding"/>
    <property type="evidence" value="ECO:0007669"/>
    <property type="project" value="UniProtKB-KW"/>
</dbReference>
<evidence type="ECO:0000313" key="6">
    <source>
        <dbReference type="Proteomes" id="UP000199158"/>
    </source>
</evidence>
<dbReference type="STRING" id="474960.SAMN05216180_2640"/>
<dbReference type="Pfam" id="PF13534">
    <property type="entry name" value="Fer4_17"/>
    <property type="match status" value="1"/>
</dbReference>
<evidence type="ECO:0000259" key="4">
    <source>
        <dbReference type="PROSITE" id="PS51379"/>
    </source>
</evidence>
<accession>A0A1H8DLG0</accession>
<dbReference type="AlphaFoldDB" id="A0A1H8DLG0"/>
<keyword evidence="2" id="KW-0408">Iron</keyword>
<sequence length="380" mass="42379">MQYRKFGKTGIEVSALGFGCMRLPTTDGIALSGNIDQAEATRMIRHAVDNGVNYIDTAYFYHDGKSETAVGNALLDGYRERVVLATKSPVYSFEQEEDFDRVLNEQLERLQTDTIDFYLLHALSLNTWNEKVLKFGLLDKMKKAKSDGKIRFIGFSFHDDYDAFCTMIDGFDSWDFCQIQLNYIDTNHQAGVRGLEYAASKGLGVVIMEPLLGGKLAVPPEQVAKALSPAKKPVEWALNFLWNRPEVSLLLSGMSTTQQTVDNLTYAARSSVGMLSTEDLAMLEHCKTVFETMALVPCTKCAYCMPCPFGLDIPKIYEAYNLTASSTMKHAVENYNSIAVKADACKRCKKCEVICPQAIKSSELMPQIAKTFAEAKIEED</sequence>
<dbReference type="PANTHER" id="PTHR43312:SF2">
    <property type="entry name" value="OXIDOREDUCTASE"/>
    <property type="match status" value="1"/>
</dbReference>
<feature type="domain" description="4Fe-4S ferredoxin-type" evidence="4">
    <location>
        <begin position="336"/>
        <end position="364"/>
    </location>
</feature>
<dbReference type="EMBL" id="FOCG01000003">
    <property type="protein sequence ID" value="SEN07377.1"/>
    <property type="molecule type" value="Genomic_DNA"/>
</dbReference>
<dbReference type="PROSITE" id="PS51379">
    <property type="entry name" value="4FE4S_FER_2"/>
    <property type="match status" value="1"/>
</dbReference>
<dbReference type="Pfam" id="PF00248">
    <property type="entry name" value="Aldo_ket_red"/>
    <property type="match status" value="1"/>
</dbReference>
<dbReference type="PROSITE" id="PS00198">
    <property type="entry name" value="4FE4S_FER_1"/>
    <property type="match status" value="1"/>
</dbReference>
<reference evidence="5 6" key="1">
    <citation type="submission" date="2016-10" db="EMBL/GenBank/DDBJ databases">
        <authorList>
            <person name="de Groot N.N."/>
        </authorList>
    </citation>
    <scope>NUCLEOTIDE SEQUENCE [LARGE SCALE GENOMIC DNA]</scope>
    <source>
        <strain evidence="5 6">CGMCC 1.5070</strain>
    </source>
</reference>
<organism evidence="5 6">
    <name type="scientific">Hydrogenoanaerobacterium saccharovorans</name>
    <dbReference type="NCBI Taxonomy" id="474960"/>
    <lineage>
        <taxon>Bacteria</taxon>
        <taxon>Bacillati</taxon>
        <taxon>Bacillota</taxon>
        <taxon>Clostridia</taxon>
        <taxon>Eubacteriales</taxon>
        <taxon>Oscillospiraceae</taxon>
        <taxon>Hydrogenoanaerobacterium</taxon>
    </lineage>
</organism>
<dbReference type="SUPFAM" id="SSF51430">
    <property type="entry name" value="NAD(P)-linked oxidoreductase"/>
    <property type="match status" value="1"/>
</dbReference>
<dbReference type="Proteomes" id="UP000199158">
    <property type="component" value="Unassembled WGS sequence"/>
</dbReference>
<protein>
    <recommendedName>
        <fullName evidence="4">4Fe-4S ferredoxin-type domain-containing protein</fullName>
    </recommendedName>
</protein>
<dbReference type="Gene3D" id="3.20.20.100">
    <property type="entry name" value="NADP-dependent oxidoreductase domain"/>
    <property type="match status" value="1"/>
</dbReference>
<dbReference type="RefSeq" id="WP_092755944.1">
    <property type="nucleotide sequence ID" value="NZ_FOCG01000003.1"/>
</dbReference>
<dbReference type="InterPro" id="IPR036812">
    <property type="entry name" value="NAD(P)_OxRdtase_dom_sf"/>
</dbReference>
<dbReference type="SUPFAM" id="SSF46548">
    <property type="entry name" value="alpha-helical ferredoxin"/>
    <property type="match status" value="1"/>
</dbReference>
<dbReference type="GO" id="GO:0046872">
    <property type="term" value="F:metal ion binding"/>
    <property type="evidence" value="ECO:0007669"/>
    <property type="project" value="UniProtKB-KW"/>
</dbReference>
<dbReference type="InterPro" id="IPR017900">
    <property type="entry name" value="4Fe4S_Fe_S_CS"/>
</dbReference>
<dbReference type="CDD" id="cd19096">
    <property type="entry name" value="AKR_Fe-S_oxidoreductase"/>
    <property type="match status" value="1"/>
</dbReference>
<evidence type="ECO:0000256" key="2">
    <source>
        <dbReference type="ARBA" id="ARBA00023004"/>
    </source>
</evidence>
<dbReference type="OrthoDB" id="9773828at2"/>
<proteinExistence type="predicted"/>
<evidence type="ECO:0000256" key="3">
    <source>
        <dbReference type="ARBA" id="ARBA00023014"/>
    </source>
</evidence>
<keyword evidence="1" id="KW-0479">Metal-binding</keyword>
<keyword evidence="3" id="KW-0411">Iron-sulfur</keyword>
<evidence type="ECO:0000256" key="1">
    <source>
        <dbReference type="ARBA" id="ARBA00022723"/>
    </source>
</evidence>
<evidence type="ECO:0000313" key="5">
    <source>
        <dbReference type="EMBL" id="SEN07377.1"/>
    </source>
</evidence>
<dbReference type="PANTHER" id="PTHR43312">
    <property type="entry name" value="D-THREO-ALDOSE 1-DEHYDROGENASE"/>
    <property type="match status" value="1"/>
</dbReference>
<dbReference type="InterPro" id="IPR023210">
    <property type="entry name" value="NADP_OxRdtase_dom"/>
</dbReference>
<dbReference type="InterPro" id="IPR017896">
    <property type="entry name" value="4Fe4S_Fe-S-bd"/>
</dbReference>